<dbReference type="InterPro" id="IPR050109">
    <property type="entry name" value="HTH-type_TetR-like_transc_reg"/>
</dbReference>
<dbReference type="AlphaFoldDB" id="A0A4R1N1Y5"/>
<evidence type="ECO:0000256" key="2">
    <source>
        <dbReference type="ARBA" id="ARBA00023015"/>
    </source>
</evidence>
<feature type="DNA-binding region" description="H-T-H motif" evidence="5">
    <location>
        <begin position="37"/>
        <end position="56"/>
    </location>
</feature>
<organism evidence="7 8">
    <name type="scientific">Shimia isoporae</name>
    <dbReference type="NCBI Taxonomy" id="647720"/>
    <lineage>
        <taxon>Bacteria</taxon>
        <taxon>Pseudomonadati</taxon>
        <taxon>Pseudomonadota</taxon>
        <taxon>Alphaproteobacteria</taxon>
        <taxon>Rhodobacterales</taxon>
        <taxon>Roseobacteraceae</taxon>
    </lineage>
</organism>
<dbReference type="SUPFAM" id="SSF48498">
    <property type="entry name" value="Tetracyclin repressor-like, C-terminal domain"/>
    <property type="match status" value="1"/>
</dbReference>
<sequence length="210" mass="23328">MTAATAGADKKPMSKSKAEILDAAAEVFMKLGADTASIDDVARHLGATKGRIYHHFPSKGVLLAEVCLRAADFVHEVVGPAVDASATPEANLRRMIALHIPEILRTLPYHKVIIQSYVGMNQKSTTALERELFDRIRVERRQYEDIFRNILKAGIEDGSFREQNLSIALQSVLLLINAPVFWYKPRKNEPTNFVADLTDQLADMAVSALR</sequence>
<dbReference type="SUPFAM" id="SSF46689">
    <property type="entry name" value="Homeodomain-like"/>
    <property type="match status" value="1"/>
</dbReference>
<dbReference type="GO" id="GO:0003700">
    <property type="term" value="F:DNA-binding transcription factor activity"/>
    <property type="evidence" value="ECO:0007669"/>
    <property type="project" value="TreeGrafter"/>
</dbReference>
<dbReference type="InterPro" id="IPR001647">
    <property type="entry name" value="HTH_TetR"/>
</dbReference>
<reference evidence="7 8" key="1">
    <citation type="submission" date="2019-03" db="EMBL/GenBank/DDBJ databases">
        <title>Genomic Encyclopedia of Archaeal and Bacterial Type Strains, Phase II (KMG-II): from individual species to whole genera.</title>
        <authorList>
            <person name="Goeker M."/>
        </authorList>
    </citation>
    <scope>NUCLEOTIDE SEQUENCE [LARGE SCALE GENOMIC DNA]</scope>
    <source>
        <strain evidence="7 8">DSM 26433</strain>
    </source>
</reference>
<gene>
    <name evidence="7" type="ORF">BXY66_3693</name>
</gene>
<dbReference type="InterPro" id="IPR009057">
    <property type="entry name" value="Homeodomain-like_sf"/>
</dbReference>
<dbReference type="Gene3D" id="1.10.357.10">
    <property type="entry name" value="Tetracycline Repressor, domain 2"/>
    <property type="match status" value="1"/>
</dbReference>
<proteinExistence type="predicted"/>
<evidence type="ECO:0000259" key="6">
    <source>
        <dbReference type="PROSITE" id="PS50977"/>
    </source>
</evidence>
<dbReference type="EMBL" id="SMGR01000004">
    <property type="protein sequence ID" value="TCK99986.1"/>
    <property type="molecule type" value="Genomic_DNA"/>
</dbReference>
<dbReference type="Gene3D" id="1.10.10.60">
    <property type="entry name" value="Homeodomain-like"/>
    <property type="match status" value="1"/>
</dbReference>
<name>A0A4R1N1Y5_9RHOB</name>
<evidence type="ECO:0000256" key="1">
    <source>
        <dbReference type="ARBA" id="ARBA00022491"/>
    </source>
</evidence>
<dbReference type="InterPro" id="IPR041490">
    <property type="entry name" value="KstR2_TetR_C"/>
</dbReference>
<comment type="caution">
    <text evidence="7">The sequence shown here is derived from an EMBL/GenBank/DDBJ whole genome shotgun (WGS) entry which is preliminary data.</text>
</comment>
<evidence type="ECO:0000313" key="7">
    <source>
        <dbReference type="EMBL" id="TCK99986.1"/>
    </source>
</evidence>
<dbReference type="GO" id="GO:0000976">
    <property type="term" value="F:transcription cis-regulatory region binding"/>
    <property type="evidence" value="ECO:0007669"/>
    <property type="project" value="TreeGrafter"/>
</dbReference>
<evidence type="ECO:0000256" key="4">
    <source>
        <dbReference type="ARBA" id="ARBA00023163"/>
    </source>
</evidence>
<evidence type="ECO:0000256" key="3">
    <source>
        <dbReference type="ARBA" id="ARBA00023125"/>
    </source>
</evidence>
<evidence type="ECO:0000313" key="8">
    <source>
        <dbReference type="Proteomes" id="UP000295673"/>
    </source>
</evidence>
<dbReference type="PANTHER" id="PTHR30055:SF175">
    <property type="entry name" value="HTH-TYPE TRANSCRIPTIONAL REPRESSOR KSTR2"/>
    <property type="match status" value="1"/>
</dbReference>
<dbReference type="Pfam" id="PF00440">
    <property type="entry name" value="TetR_N"/>
    <property type="match status" value="1"/>
</dbReference>
<dbReference type="OrthoDB" id="8478851at2"/>
<dbReference type="PANTHER" id="PTHR30055">
    <property type="entry name" value="HTH-TYPE TRANSCRIPTIONAL REGULATOR RUTR"/>
    <property type="match status" value="1"/>
</dbReference>
<keyword evidence="3 5" id="KW-0238">DNA-binding</keyword>
<dbReference type="Pfam" id="PF17932">
    <property type="entry name" value="TetR_C_24"/>
    <property type="match status" value="1"/>
</dbReference>
<protein>
    <submittedName>
        <fullName evidence="7">TetR family transcriptional regulator</fullName>
    </submittedName>
</protein>
<keyword evidence="1" id="KW-0678">Repressor</keyword>
<feature type="domain" description="HTH tetR-type" evidence="6">
    <location>
        <begin position="14"/>
        <end position="74"/>
    </location>
</feature>
<keyword evidence="2" id="KW-0805">Transcription regulation</keyword>
<dbReference type="PRINTS" id="PR00455">
    <property type="entry name" value="HTHTETR"/>
</dbReference>
<evidence type="ECO:0000256" key="5">
    <source>
        <dbReference type="PROSITE-ProRule" id="PRU00335"/>
    </source>
</evidence>
<dbReference type="PROSITE" id="PS50977">
    <property type="entry name" value="HTH_TETR_2"/>
    <property type="match status" value="1"/>
</dbReference>
<dbReference type="Proteomes" id="UP000295673">
    <property type="component" value="Unassembled WGS sequence"/>
</dbReference>
<keyword evidence="4" id="KW-0804">Transcription</keyword>
<accession>A0A4R1N1Y5</accession>
<keyword evidence="8" id="KW-1185">Reference proteome</keyword>
<dbReference type="InterPro" id="IPR036271">
    <property type="entry name" value="Tet_transcr_reg_TetR-rel_C_sf"/>
</dbReference>